<organism evidence="2">
    <name type="scientific">Sinorhizobium medicae</name>
    <dbReference type="NCBI Taxonomy" id="110321"/>
    <lineage>
        <taxon>Bacteria</taxon>
        <taxon>Pseudomonadati</taxon>
        <taxon>Pseudomonadota</taxon>
        <taxon>Alphaproteobacteria</taxon>
        <taxon>Hyphomicrobiales</taxon>
        <taxon>Rhizobiaceae</taxon>
        <taxon>Sinorhizobium/Ensifer group</taxon>
        <taxon>Sinorhizobium</taxon>
    </lineage>
</organism>
<evidence type="ECO:0000313" key="2">
    <source>
        <dbReference type="EMBL" id="MQW71092.1"/>
    </source>
</evidence>
<accession>A0A6G1WN38</accession>
<keyword evidence="1" id="KW-1133">Transmembrane helix</keyword>
<dbReference type="RefSeq" id="WP_153413241.1">
    <property type="nucleotide sequence ID" value="NZ_CP140924.1"/>
</dbReference>
<keyword evidence="1" id="KW-0472">Membrane</keyword>
<gene>
    <name evidence="2" type="ORF">GHJ91_18615</name>
</gene>
<proteinExistence type="predicted"/>
<keyword evidence="1" id="KW-0812">Transmembrane</keyword>
<comment type="caution">
    <text evidence="2">The sequence shown here is derived from an EMBL/GenBank/DDBJ whole genome shotgun (WGS) entry which is preliminary data.</text>
</comment>
<dbReference type="AlphaFoldDB" id="A0A6G1WN38"/>
<protein>
    <submittedName>
        <fullName evidence="2">DUF1499 domain-containing protein</fullName>
    </submittedName>
</protein>
<feature type="transmembrane region" description="Helical" evidence="1">
    <location>
        <begin position="44"/>
        <end position="67"/>
    </location>
</feature>
<sequence length="302" mass="32977">MIVRYERPYSYAAHWARRIARIAFIIFLLSLLSHRFGPLTTPHFLAMALAAGALALFAVVLATIGLARLWQVAAIGGTASVSALIYAALPLCFLGYGAVQYLTRPALYEVSTDTVTPPPWIRTPATAETWLGRKRAVAPEDRQAQVESYPGLTGRRYEGALDRVFQGVRKVVEHTRVATTAEFGVDNAQADLEDLAVRPEAGADANAGPNVIPVPTARPAQLLDGGMPGRRSSDVVLQGEWRSLIVGFRFDVLIRLREEAETTFVDLRVASRYGRHDLGMGAMFAEEFLRDLDAELLGIAGD</sequence>
<name>A0A6G1WN38_9HYPH</name>
<feature type="transmembrane region" description="Helical" evidence="1">
    <location>
        <begin position="15"/>
        <end position="32"/>
    </location>
</feature>
<evidence type="ECO:0000256" key="1">
    <source>
        <dbReference type="SAM" id="Phobius"/>
    </source>
</evidence>
<feature type="transmembrane region" description="Helical" evidence="1">
    <location>
        <begin position="73"/>
        <end position="99"/>
    </location>
</feature>
<dbReference type="Pfam" id="PF07386">
    <property type="entry name" value="DUF1499"/>
    <property type="match status" value="1"/>
</dbReference>
<reference evidence="2" key="1">
    <citation type="journal article" date="2013" name="Genome Biol.">
        <title>Comparative genomics of the core and accessory genomes of 48 Sinorhizobium strains comprising five genospecies.</title>
        <authorList>
            <person name="Sugawara M."/>
            <person name="Epstein B."/>
            <person name="Badgley B.D."/>
            <person name="Unno T."/>
            <person name="Xu L."/>
            <person name="Reese J."/>
            <person name="Gyaneshwar P."/>
            <person name="Denny R."/>
            <person name="Mudge J."/>
            <person name="Bharti A.K."/>
            <person name="Farmer A.D."/>
            <person name="May G.D."/>
            <person name="Woodward J.E."/>
            <person name="Medigue C."/>
            <person name="Vallenet D."/>
            <person name="Lajus A."/>
            <person name="Rouy Z."/>
            <person name="Martinez-Vaz B."/>
            <person name="Tiffin P."/>
            <person name="Young N.D."/>
            <person name="Sadowsky M.J."/>
        </authorList>
    </citation>
    <scope>NUCLEOTIDE SEQUENCE</scope>
    <source>
        <strain evidence="2">M1</strain>
    </source>
</reference>
<dbReference type="EMBL" id="WISB01000120">
    <property type="protein sequence ID" value="MQW71092.1"/>
    <property type="molecule type" value="Genomic_DNA"/>
</dbReference>
<dbReference type="InterPro" id="IPR010865">
    <property type="entry name" value="DUF1499"/>
</dbReference>